<evidence type="ECO:0000313" key="8">
    <source>
        <dbReference type="Proteomes" id="UP001610444"/>
    </source>
</evidence>
<gene>
    <name evidence="7" type="ORF">BJX68DRAFT_255676</name>
</gene>
<dbReference type="GeneID" id="98158248"/>
<dbReference type="PANTHER" id="PTHR47785">
    <property type="entry name" value="ZN(II)2CYS6 TRANSCRIPTION FACTOR (EUROFUNG)-RELATED-RELATED"/>
    <property type="match status" value="1"/>
</dbReference>
<evidence type="ECO:0000259" key="6">
    <source>
        <dbReference type="PROSITE" id="PS50048"/>
    </source>
</evidence>
<dbReference type="SMART" id="SM00066">
    <property type="entry name" value="GAL4"/>
    <property type="match status" value="1"/>
</dbReference>
<dbReference type="Gene3D" id="4.10.240.10">
    <property type="entry name" value="Zn(2)-C6 fungal-type DNA-binding domain"/>
    <property type="match status" value="1"/>
</dbReference>
<proteinExistence type="predicted"/>
<dbReference type="InterPro" id="IPR053181">
    <property type="entry name" value="EcdB-like_regulator"/>
</dbReference>
<dbReference type="PANTHER" id="PTHR47785:SF5">
    <property type="entry name" value="ZN(II)2CYS6 TRANSCRIPTION FACTOR (EUROFUNG)"/>
    <property type="match status" value="1"/>
</dbReference>
<accession>A0ABR4KAC2</accession>
<keyword evidence="2" id="KW-0238">DNA-binding</keyword>
<feature type="domain" description="Zn(2)-C6 fungal-type" evidence="6">
    <location>
        <begin position="37"/>
        <end position="67"/>
    </location>
</feature>
<keyword evidence="4" id="KW-0539">Nucleus</keyword>
<evidence type="ECO:0000256" key="2">
    <source>
        <dbReference type="ARBA" id="ARBA00023125"/>
    </source>
</evidence>
<dbReference type="RefSeq" id="XP_070898621.1">
    <property type="nucleotide sequence ID" value="XM_071043084.1"/>
</dbReference>
<dbReference type="CDD" id="cd00067">
    <property type="entry name" value="GAL4"/>
    <property type="match status" value="1"/>
</dbReference>
<keyword evidence="8" id="KW-1185">Reference proteome</keyword>
<keyword evidence="1" id="KW-0805">Transcription regulation</keyword>
<evidence type="ECO:0000256" key="3">
    <source>
        <dbReference type="ARBA" id="ARBA00023163"/>
    </source>
</evidence>
<dbReference type="PROSITE" id="PS00463">
    <property type="entry name" value="ZN2_CY6_FUNGAL_1"/>
    <property type="match status" value="1"/>
</dbReference>
<comment type="caution">
    <text evidence="7">The sequence shown here is derived from an EMBL/GenBank/DDBJ whole genome shotgun (WGS) entry which is preliminary data.</text>
</comment>
<feature type="region of interest" description="Disordered" evidence="5">
    <location>
        <begin position="1"/>
        <end position="28"/>
    </location>
</feature>
<dbReference type="EMBL" id="JBFXLR010000024">
    <property type="protein sequence ID" value="KAL2849086.1"/>
    <property type="molecule type" value="Genomic_DNA"/>
</dbReference>
<organism evidence="7 8">
    <name type="scientific">Aspergillus pseudodeflectus</name>
    <dbReference type="NCBI Taxonomy" id="176178"/>
    <lineage>
        <taxon>Eukaryota</taxon>
        <taxon>Fungi</taxon>
        <taxon>Dikarya</taxon>
        <taxon>Ascomycota</taxon>
        <taxon>Pezizomycotina</taxon>
        <taxon>Eurotiomycetes</taxon>
        <taxon>Eurotiomycetidae</taxon>
        <taxon>Eurotiales</taxon>
        <taxon>Aspergillaceae</taxon>
        <taxon>Aspergillus</taxon>
        <taxon>Aspergillus subgen. Nidulantes</taxon>
    </lineage>
</organism>
<sequence length="545" mass="61384">MDPGRDNDTVAGDLPAAKRPRTTAARSAYPRRRAVVACQLCRIRKTKCDNRRPSCGTCTSLHFQCVYQDASTDFSSFDAASLAILDRVNYAIRLLEQHPADRIGPSNSPQTRRDVQNVLEESGGNIALTTTPRGFESMTMEYTFLFEAQQLQANCASSRILQWPLFRDIDNVNDADTLFFNPALSEASKERKTTSSSREDFLENLRNICRLIIEDGFQWDGPSCLILIACALGTVSRPFTLETPLSQDASRLDAHDHATGESYYSAARKRIGLLDSSIIAIQCSFLIGVYEMYLMRPLRAWLSFNRACTYFQTYLIASTLGQPVEQSSEASDCEMREEIALPPTGLAKVEYSDAFPSPPVNALEVLDASSERSWYYYLSEIASRRIMNRITATLHPQNPEEWANTPLDAQVTQWVDSLPPSSHLSFDNPEDELSYVLRARPFLYLAAHSSPQNPNLSIYAQNARICLDMIFKQVQHCFIRHRHHGSWLAARGFYTKGLLILIAAKSHNISMPSNWIYWEDEAPDLRAARLTLEHIYQLANPAPAS</sequence>
<evidence type="ECO:0000313" key="7">
    <source>
        <dbReference type="EMBL" id="KAL2849086.1"/>
    </source>
</evidence>
<dbReference type="InterPro" id="IPR001138">
    <property type="entry name" value="Zn2Cys6_DnaBD"/>
</dbReference>
<evidence type="ECO:0000256" key="5">
    <source>
        <dbReference type="SAM" id="MobiDB-lite"/>
    </source>
</evidence>
<reference evidence="7 8" key="1">
    <citation type="submission" date="2024-07" db="EMBL/GenBank/DDBJ databases">
        <title>Section-level genome sequencing and comparative genomics of Aspergillus sections Usti and Cavernicolus.</title>
        <authorList>
            <consortium name="Lawrence Berkeley National Laboratory"/>
            <person name="Nybo J.L."/>
            <person name="Vesth T.C."/>
            <person name="Theobald S."/>
            <person name="Frisvad J.C."/>
            <person name="Larsen T.O."/>
            <person name="Kjaerboelling I."/>
            <person name="Rothschild-Mancinelli K."/>
            <person name="Lyhne E.K."/>
            <person name="Kogle M.E."/>
            <person name="Barry K."/>
            <person name="Clum A."/>
            <person name="Na H."/>
            <person name="Ledsgaard L."/>
            <person name="Lin J."/>
            <person name="Lipzen A."/>
            <person name="Kuo A."/>
            <person name="Riley R."/>
            <person name="Mondo S."/>
            <person name="LaButti K."/>
            <person name="Haridas S."/>
            <person name="Pangalinan J."/>
            <person name="Salamov A.A."/>
            <person name="Simmons B.A."/>
            <person name="Magnuson J.K."/>
            <person name="Chen J."/>
            <person name="Drula E."/>
            <person name="Henrissat B."/>
            <person name="Wiebenga A."/>
            <person name="Lubbers R.J."/>
            <person name="Gomes A.C."/>
            <person name="Macurrencykelacurrency M.R."/>
            <person name="Stajich J."/>
            <person name="Grigoriev I.V."/>
            <person name="Mortensen U.H."/>
            <person name="De vries R.P."/>
            <person name="Baker S.E."/>
            <person name="Andersen M.R."/>
        </authorList>
    </citation>
    <scope>NUCLEOTIDE SEQUENCE [LARGE SCALE GENOMIC DNA]</scope>
    <source>
        <strain evidence="7 8">CBS 756.74</strain>
    </source>
</reference>
<keyword evidence="3" id="KW-0804">Transcription</keyword>
<evidence type="ECO:0000256" key="1">
    <source>
        <dbReference type="ARBA" id="ARBA00023015"/>
    </source>
</evidence>
<dbReference type="Pfam" id="PF00172">
    <property type="entry name" value="Zn_clus"/>
    <property type="match status" value="1"/>
</dbReference>
<dbReference type="Proteomes" id="UP001610444">
    <property type="component" value="Unassembled WGS sequence"/>
</dbReference>
<name>A0ABR4KAC2_9EURO</name>
<dbReference type="CDD" id="cd12148">
    <property type="entry name" value="fungal_TF_MHR"/>
    <property type="match status" value="1"/>
</dbReference>
<protein>
    <recommendedName>
        <fullName evidence="6">Zn(2)-C6 fungal-type domain-containing protein</fullName>
    </recommendedName>
</protein>
<evidence type="ECO:0000256" key="4">
    <source>
        <dbReference type="ARBA" id="ARBA00023242"/>
    </source>
</evidence>
<dbReference type="InterPro" id="IPR036864">
    <property type="entry name" value="Zn2-C6_fun-type_DNA-bd_sf"/>
</dbReference>
<dbReference type="SUPFAM" id="SSF57701">
    <property type="entry name" value="Zn2/Cys6 DNA-binding domain"/>
    <property type="match status" value="1"/>
</dbReference>
<dbReference type="PROSITE" id="PS50048">
    <property type="entry name" value="ZN2_CY6_FUNGAL_2"/>
    <property type="match status" value="1"/>
</dbReference>